<evidence type="ECO:0000259" key="18">
    <source>
        <dbReference type="Pfam" id="PF25069"/>
    </source>
</evidence>
<feature type="domain" description="Mediator of RNA polymerase II transcription subunit 14 RM3" evidence="16">
    <location>
        <begin position="376"/>
        <end position="486"/>
    </location>
</feature>
<feature type="region of interest" description="Disordered" evidence="11">
    <location>
        <begin position="1364"/>
        <end position="1387"/>
    </location>
</feature>
<gene>
    <name evidence="19" type="ORF">LSAA_6108</name>
</gene>
<feature type="compositionally biased region" description="Polar residues" evidence="11">
    <location>
        <begin position="1011"/>
        <end position="1021"/>
    </location>
</feature>
<dbReference type="GO" id="GO:0006357">
    <property type="term" value="P:regulation of transcription by RNA polymerase II"/>
    <property type="evidence" value="ECO:0007669"/>
    <property type="project" value="InterPro"/>
</dbReference>
<evidence type="ECO:0000256" key="5">
    <source>
        <dbReference type="ARBA" id="ARBA00023015"/>
    </source>
</evidence>
<dbReference type="PANTHER" id="PTHR12809">
    <property type="entry name" value="MEDIATOR COMPLEX SUBUNIT"/>
    <property type="match status" value="1"/>
</dbReference>
<reference evidence="19" key="1">
    <citation type="submission" date="2021-02" db="EMBL/GenBank/DDBJ databases">
        <authorList>
            <person name="Bekaert M."/>
        </authorList>
    </citation>
    <scope>NUCLEOTIDE SEQUENCE</scope>
    <source>
        <strain evidence="19">IoA-00</strain>
    </source>
</reference>
<keyword evidence="5 10" id="KW-0805">Transcription regulation</keyword>
<proteinExistence type="inferred from homology"/>
<dbReference type="Pfam" id="PF25065">
    <property type="entry name" value="RM3_Med14"/>
    <property type="match status" value="1"/>
</dbReference>
<evidence type="ECO:0000259" key="13">
    <source>
        <dbReference type="Pfam" id="PF22981"/>
    </source>
</evidence>
<dbReference type="InterPro" id="IPR055107">
    <property type="entry name" value="Med14_RM8"/>
</dbReference>
<dbReference type="InterPro" id="IPR055113">
    <property type="entry name" value="Med14_RM2"/>
</dbReference>
<comment type="subcellular location">
    <subcellularLocation>
        <location evidence="1 10">Nucleus</location>
    </subcellularLocation>
</comment>
<feature type="domain" description="Mediator of RNA polymerase II transcription subunit 14 RM5" evidence="17">
    <location>
        <begin position="662"/>
        <end position="746"/>
    </location>
</feature>
<accession>A0A7R8CLV7</accession>
<dbReference type="PANTHER" id="PTHR12809:SF2">
    <property type="entry name" value="MEDIATOR OF RNA POLYMERASE II TRANSCRIPTION SUBUNIT 14"/>
    <property type="match status" value="1"/>
</dbReference>
<feature type="region of interest" description="Disordered" evidence="11">
    <location>
        <begin position="961"/>
        <end position="1075"/>
    </location>
</feature>
<feature type="domain" description="Mediator of RNA polymerase II transcription subunit 14 RM8" evidence="14">
    <location>
        <begin position="1150"/>
        <end position="1219"/>
    </location>
</feature>
<evidence type="ECO:0000256" key="7">
    <source>
        <dbReference type="ARBA" id="ARBA00023163"/>
    </source>
</evidence>
<dbReference type="InterPro" id="IPR055122">
    <property type="entry name" value="Med14_N"/>
</dbReference>
<feature type="compositionally biased region" description="Polar residues" evidence="11">
    <location>
        <begin position="975"/>
        <end position="990"/>
    </location>
</feature>
<evidence type="ECO:0000313" key="20">
    <source>
        <dbReference type="Proteomes" id="UP000675881"/>
    </source>
</evidence>
<keyword evidence="4" id="KW-0677">Repeat</keyword>
<evidence type="ECO:0000256" key="3">
    <source>
        <dbReference type="ARBA" id="ARBA00019619"/>
    </source>
</evidence>
<dbReference type="Pfam" id="PF22981">
    <property type="entry name" value="RM2_Med14"/>
    <property type="match status" value="1"/>
</dbReference>
<dbReference type="InterPro" id="IPR056878">
    <property type="entry name" value="RM5_Med14"/>
</dbReference>
<evidence type="ECO:0000259" key="17">
    <source>
        <dbReference type="Pfam" id="PF25067"/>
    </source>
</evidence>
<evidence type="ECO:0000256" key="4">
    <source>
        <dbReference type="ARBA" id="ARBA00022737"/>
    </source>
</evidence>
<dbReference type="Pfam" id="PF08638">
    <property type="entry name" value="Med14"/>
    <property type="match status" value="1"/>
</dbReference>
<evidence type="ECO:0000256" key="10">
    <source>
        <dbReference type="RuleBase" id="RU365082"/>
    </source>
</evidence>
<evidence type="ECO:0000259" key="12">
    <source>
        <dbReference type="Pfam" id="PF08638"/>
    </source>
</evidence>
<keyword evidence="8 10" id="KW-0539">Nucleus</keyword>
<dbReference type="Pfam" id="PF25069">
    <property type="entry name" value="Med14_C"/>
    <property type="match status" value="1"/>
</dbReference>
<protein>
    <recommendedName>
        <fullName evidence="3 10">Mediator of RNA polymerase II transcription subunit 14</fullName>
    </recommendedName>
    <alternativeName>
        <fullName evidence="9 10">Mediator complex subunit 14</fullName>
    </alternativeName>
</protein>
<evidence type="ECO:0000256" key="6">
    <source>
        <dbReference type="ARBA" id="ARBA00023159"/>
    </source>
</evidence>
<dbReference type="Pfam" id="PF25067">
    <property type="entry name" value="RM5_Med14"/>
    <property type="match status" value="1"/>
</dbReference>
<keyword evidence="7 10" id="KW-0804">Transcription</keyword>
<dbReference type="GO" id="GO:0016592">
    <property type="term" value="C:mediator complex"/>
    <property type="evidence" value="ECO:0007669"/>
    <property type="project" value="UniProtKB-UniRule"/>
</dbReference>
<evidence type="ECO:0000313" key="19">
    <source>
        <dbReference type="EMBL" id="CAF2860133.1"/>
    </source>
</evidence>
<comment type="function">
    <text evidence="10">Component of the Mediator complex, a coactivator involved in the regulated transcription of nearly all RNA polymerase II-dependent genes. Mediator functions as a bridge to convey information from gene-specific regulatory proteins to the basal RNA polymerase II transcription machinery. Mediator is recruited to promoters by direct interactions with regulatory proteins and serves as a scaffold for the assembly of a functional preinitiation complex with RNA polymerase II and the general transcription factors.</text>
</comment>
<keyword evidence="20" id="KW-1185">Reference proteome</keyword>
<evidence type="ECO:0000256" key="1">
    <source>
        <dbReference type="ARBA" id="ARBA00004123"/>
    </source>
</evidence>
<name>A0A7R8CLV7_LEPSM</name>
<comment type="subunit">
    <text evidence="10">Component of the Mediator complex.</text>
</comment>
<feature type="domain" description="Mediator complex subunit MED14 N-terminal" evidence="12">
    <location>
        <begin position="28"/>
        <end position="217"/>
    </location>
</feature>
<dbReference type="OrthoDB" id="205099at2759"/>
<dbReference type="Proteomes" id="UP000675881">
    <property type="component" value="Chromosome 15"/>
</dbReference>
<evidence type="ECO:0000256" key="2">
    <source>
        <dbReference type="ARBA" id="ARBA00007813"/>
    </source>
</evidence>
<dbReference type="InterPro" id="IPR056879">
    <property type="entry name" value="RM3_Med14"/>
</dbReference>
<dbReference type="GO" id="GO:0003712">
    <property type="term" value="F:transcription coregulator activity"/>
    <property type="evidence" value="ECO:0007669"/>
    <property type="project" value="UniProtKB-UniRule"/>
</dbReference>
<sequence>MVLSMGGGAGSGGLDVVAPQHQGAGGGQVSLGMLTEFIVQRTYHELSILSELLPRKEDMERKIEIFNFASRTRMLFIRLLSLVKWASSASKVDKCGSIINYLERQARIFSETADSMAKIARDSLPRATLPNFNLPSAVEILTTGSYSRVPRIIRDKIVAPEPISCMDKKKTLLKLNQVIEHRLVTSNLPLQMRHLHIADGRVTFMVHNEFKASLTLIGEGPSVPWRLLNVQILVEDRDTGEGKALMHSMQVRYVEHLIQTRLADHAPLQDLYNTLHTLCQSLQLEVLYSQSQKLIRERLGNYIRVEEYRLGKCLTVSYWREWMSKDPASELGYRFSVQTDPNYPGRPHMVVHSPVLTKEESETAEKAMKSDHLSLERLLVHSIYVRTKSRLRALKTDIEKRLKLNDGHASLHGSPAILSVPILQPCLRSEQLIIAIDTHSGIFLVHVPGYESNPYTSEIQRNLNEDKSKLEPLISQLRIWITKNRVHKTLQQLPATSYETLPILFDQDKHHPLKDLSPNRMYIRLNHHSNAIIIIEFKEKELNQCEMDYSYYFLWVKPSSIDEDDSNRESSNKIVPSVYFKALSMIELDSFLVTHGPGTKVDIQDFSETILGKRKIPSKSDTPIKRTKYPAYFISDLAHVVAFANERIPFIGIISECDNLNVSHSGIEVEENEIGVFMTIIAFPSVSGVSDDEVSRLRKYLLSTSIRLQSRQGRSWKVEFIFIDNPVTSVQDKNRYPVYFNYDVTIPEQTVVKRILHEWEQMAHLYSVVEDLVDFLDSSESSESANIRIKSYNFKELVLEYGPYFKSTVRIKWKAEESKFSLIFSGIHEFSSTNPHILLREQLTQHLNEHRDLPWLGKILHETYPPLRSIARLPTTPQMGVTQQRMSIQTFSIIPQGPTHIKLVFYNSYFLDIQIKQGGIVYIRDGAFSVFDQRKVVEGAQPIQGLKTFLMKYIDESVFHRRQSQTEDDNPPSPMSTDDTSNSGLRFNTPHTPPSNPMTPASPHTVGFLQSPPSSIRNPSPASQPVPSPGTSSVRSPLNHPIGSPFHSSSVPSPLAVGSPVTQRPSSKPGYHGSTFTSRALPRLLPQRLWAGANPTPLTLNAFDDICKPSILIPPNGSGNSPFVPTNMSNISPLYRFLGCVYLKRYLLNCIKVEDFLTLLPTNEVGIISFKVEKLNCRVASWPGNSFQSLHLKVQPEDGNQWPPEMLLLLERFFDTKVAAPPYRLIMMSSFISILRCPTEVLRDMIQTLPHGTSSITSYNAVRYTRCPMSQNNQIPFSFIIPVIYDIAVNQTSVVQKESISSGPIVARAFQHTNQFSRSGQLNPQRCTILPIIHDLLMNFTLPNEGVMAGGPPPMGPGMMGPMMQRHPSPMGGQHSPYMGQQQQQQQ</sequence>
<evidence type="ECO:0000256" key="8">
    <source>
        <dbReference type="ARBA" id="ARBA00023242"/>
    </source>
</evidence>
<dbReference type="Pfam" id="PF22983">
    <property type="entry name" value="RM8_Med14"/>
    <property type="match status" value="1"/>
</dbReference>
<dbReference type="InterPro" id="IPR055114">
    <property type="entry name" value="Med14_RM6"/>
</dbReference>
<evidence type="ECO:0000256" key="9">
    <source>
        <dbReference type="ARBA" id="ARBA00032007"/>
    </source>
</evidence>
<dbReference type="InterPro" id="IPR013947">
    <property type="entry name" value="Mediator_Med14"/>
</dbReference>
<keyword evidence="6 10" id="KW-0010">Activator</keyword>
<comment type="similarity">
    <text evidence="2 10">Belongs to the Mediator complex subunit 14 family.</text>
</comment>
<feature type="domain" description="Mediator of RNA polymerase II transcription subunit 14 C-terminal" evidence="18">
    <location>
        <begin position="1262"/>
        <end position="1343"/>
    </location>
</feature>
<feature type="domain" description="Mediator of RNA polymerase II transcription subunit 14 RM2" evidence="13">
    <location>
        <begin position="295"/>
        <end position="373"/>
    </location>
</feature>
<evidence type="ECO:0000259" key="14">
    <source>
        <dbReference type="Pfam" id="PF22983"/>
    </source>
</evidence>
<evidence type="ECO:0000259" key="15">
    <source>
        <dbReference type="Pfam" id="PF22984"/>
    </source>
</evidence>
<evidence type="ECO:0000259" key="16">
    <source>
        <dbReference type="Pfam" id="PF25065"/>
    </source>
</evidence>
<dbReference type="GO" id="GO:0070847">
    <property type="term" value="C:core mediator complex"/>
    <property type="evidence" value="ECO:0007669"/>
    <property type="project" value="TreeGrafter"/>
</dbReference>
<organism evidence="19 20">
    <name type="scientific">Lepeophtheirus salmonis</name>
    <name type="common">Salmon louse</name>
    <name type="synonym">Caligus salmonis</name>
    <dbReference type="NCBI Taxonomy" id="72036"/>
    <lineage>
        <taxon>Eukaryota</taxon>
        <taxon>Metazoa</taxon>
        <taxon>Ecdysozoa</taxon>
        <taxon>Arthropoda</taxon>
        <taxon>Crustacea</taxon>
        <taxon>Multicrustacea</taxon>
        <taxon>Hexanauplia</taxon>
        <taxon>Copepoda</taxon>
        <taxon>Siphonostomatoida</taxon>
        <taxon>Caligidae</taxon>
        <taxon>Lepeophtheirus</taxon>
    </lineage>
</organism>
<dbReference type="Pfam" id="PF22984">
    <property type="entry name" value="RM6_Med14"/>
    <property type="match status" value="1"/>
</dbReference>
<dbReference type="InterPro" id="IPR056877">
    <property type="entry name" value="Med14_C"/>
</dbReference>
<dbReference type="EMBL" id="HG994594">
    <property type="protein sequence ID" value="CAF2860133.1"/>
    <property type="molecule type" value="Genomic_DNA"/>
</dbReference>
<feature type="domain" description="Mediator of RNA polymerase II transcription subunit 14 RM6" evidence="15">
    <location>
        <begin position="787"/>
        <end position="850"/>
    </location>
</feature>
<evidence type="ECO:0000256" key="11">
    <source>
        <dbReference type="SAM" id="MobiDB-lite"/>
    </source>
</evidence>